<feature type="transmembrane region" description="Helical" evidence="7">
    <location>
        <begin position="250"/>
        <end position="273"/>
    </location>
</feature>
<dbReference type="Proteomes" id="UP001590950">
    <property type="component" value="Unassembled WGS sequence"/>
</dbReference>
<feature type="domain" description="Rhodopsin" evidence="8">
    <location>
        <begin position="33"/>
        <end position="278"/>
    </location>
</feature>
<evidence type="ECO:0000259" key="8">
    <source>
        <dbReference type="Pfam" id="PF20684"/>
    </source>
</evidence>
<keyword evidence="3 7" id="KW-1133">Transmembrane helix</keyword>
<keyword evidence="10" id="KW-1185">Reference proteome</keyword>
<keyword evidence="2 7" id="KW-0812">Transmembrane</keyword>
<comment type="caution">
    <text evidence="9">The sequence shown here is derived from an EMBL/GenBank/DDBJ whole genome shotgun (WGS) entry which is preliminary data.</text>
</comment>
<evidence type="ECO:0000256" key="4">
    <source>
        <dbReference type="ARBA" id="ARBA00023136"/>
    </source>
</evidence>
<evidence type="ECO:0000256" key="7">
    <source>
        <dbReference type="SAM" id="Phobius"/>
    </source>
</evidence>
<name>A0ABR4ALS3_9LECA</name>
<feature type="transmembrane region" description="Helical" evidence="7">
    <location>
        <begin position="181"/>
        <end position="206"/>
    </location>
</feature>
<protein>
    <recommendedName>
        <fullName evidence="8">Rhodopsin domain-containing protein</fullName>
    </recommendedName>
</protein>
<dbReference type="EMBL" id="JBEFKJ010000004">
    <property type="protein sequence ID" value="KAL2046068.1"/>
    <property type="molecule type" value="Genomic_DNA"/>
</dbReference>
<feature type="transmembrane region" description="Helical" evidence="7">
    <location>
        <begin position="136"/>
        <end position="169"/>
    </location>
</feature>
<feature type="transmembrane region" description="Helical" evidence="7">
    <location>
        <begin position="45"/>
        <end position="66"/>
    </location>
</feature>
<comment type="similarity">
    <text evidence="5">Belongs to the SAT4 family.</text>
</comment>
<dbReference type="InterPro" id="IPR049326">
    <property type="entry name" value="Rhodopsin_dom_fungi"/>
</dbReference>
<evidence type="ECO:0000256" key="6">
    <source>
        <dbReference type="SAM" id="MobiDB-lite"/>
    </source>
</evidence>
<evidence type="ECO:0000256" key="5">
    <source>
        <dbReference type="ARBA" id="ARBA00038359"/>
    </source>
</evidence>
<dbReference type="InterPro" id="IPR052337">
    <property type="entry name" value="SAT4-like"/>
</dbReference>
<dbReference type="PANTHER" id="PTHR33048">
    <property type="entry name" value="PTH11-LIKE INTEGRAL MEMBRANE PROTEIN (AFU_ORTHOLOGUE AFUA_5G11245)"/>
    <property type="match status" value="1"/>
</dbReference>
<gene>
    <name evidence="9" type="ORF">N7G274_001515</name>
</gene>
<feature type="transmembrane region" description="Helical" evidence="7">
    <location>
        <begin position="106"/>
        <end position="124"/>
    </location>
</feature>
<reference evidence="9 10" key="1">
    <citation type="submission" date="2024-09" db="EMBL/GenBank/DDBJ databases">
        <title>Rethinking Asexuality: The Enigmatic Case of Functional Sexual Genes in Lepraria (Stereocaulaceae).</title>
        <authorList>
            <person name="Doellman M."/>
            <person name="Sun Y."/>
            <person name="Barcenas-Pena A."/>
            <person name="Lumbsch H.T."/>
            <person name="Grewe F."/>
        </authorList>
    </citation>
    <scope>NUCLEOTIDE SEQUENCE [LARGE SCALE GENOMIC DNA]</scope>
    <source>
        <strain evidence="9 10">Mercado 3170</strain>
    </source>
</reference>
<proteinExistence type="inferred from homology"/>
<evidence type="ECO:0000313" key="9">
    <source>
        <dbReference type="EMBL" id="KAL2046068.1"/>
    </source>
</evidence>
<evidence type="ECO:0000256" key="3">
    <source>
        <dbReference type="ARBA" id="ARBA00022989"/>
    </source>
</evidence>
<feature type="transmembrane region" description="Helical" evidence="7">
    <location>
        <begin position="12"/>
        <end position="33"/>
    </location>
</feature>
<feature type="region of interest" description="Disordered" evidence="6">
    <location>
        <begin position="377"/>
        <end position="401"/>
    </location>
</feature>
<sequence length="401" mass="44968">MADPSYAPARVSALVFILFHWCGVVLSLCFVIFRLVVRIKYFHTIWVDDILIVGAWLMLLASAALWQHHYVPIYDRYLLVTGKMLPTPENLAAESTLLRVAAAESILFLCMLWTVKVSILIFFRRLLGPGSELQRIWWWCVMGLTVATWAIVIGTIQYGCLLSSIKYIFDNCSSESNLEHSWVLLHVVGAIDVTSDLMIITIPILILWNVRISTRTKLALMGISSLTAIVILFAIIRVAVMPTQAAANDISWLCTWSHLETTVAIIVSCLSSFRQLFVKRELSRQAPKPSADHSINSFLLGIASRLRCRFDGRQTHNAYQSKPLPSIPFKGSRYFRRFRIRSNSDQLRSHSQHSQISSDSTIPLNGIHVGRDIRMTSTTYPAGAPKPHAELSTAANGSPVS</sequence>
<evidence type="ECO:0000256" key="1">
    <source>
        <dbReference type="ARBA" id="ARBA00004141"/>
    </source>
</evidence>
<accession>A0ABR4ALS3</accession>
<keyword evidence="4 7" id="KW-0472">Membrane</keyword>
<dbReference type="Pfam" id="PF20684">
    <property type="entry name" value="Fung_rhodopsin"/>
    <property type="match status" value="1"/>
</dbReference>
<dbReference type="PANTHER" id="PTHR33048:SF47">
    <property type="entry name" value="INTEGRAL MEMBRANE PROTEIN-RELATED"/>
    <property type="match status" value="1"/>
</dbReference>
<feature type="transmembrane region" description="Helical" evidence="7">
    <location>
        <begin position="218"/>
        <end position="238"/>
    </location>
</feature>
<evidence type="ECO:0000256" key="2">
    <source>
        <dbReference type="ARBA" id="ARBA00022692"/>
    </source>
</evidence>
<comment type="subcellular location">
    <subcellularLocation>
        <location evidence="1">Membrane</location>
        <topology evidence="1">Multi-pass membrane protein</topology>
    </subcellularLocation>
</comment>
<feature type="region of interest" description="Disordered" evidence="6">
    <location>
        <begin position="343"/>
        <end position="365"/>
    </location>
</feature>
<organism evidence="9 10">
    <name type="scientific">Stereocaulon virgatum</name>
    <dbReference type="NCBI Taxonomy" id="373712"/>
    <lineage>
        <taxon>Eukaryota</taxon>
        <taxon>Fungi</taxon>
        <taxon>Dikarya</taxon>
        <taxon>Ascomycota</taxon>
        <taxon>Pezizomycotina</taxon>
        <taxon>Lecanoromycetes</taxon>
        <taxon>OSLEUM clade</taxon>
        <taxon>Lecanoromycetidae</taxon>
        <taxon>Lecanorales</taxon>
        <taxon>Lecanorineae</taxon>
        <taxon>Stereocaulaceae</taxon>
        <taxon>Stereocaulon</taxon>
    </lineage>
</organism>
<evidence type="ECO:0000313" key="10">
    <source>
        <dbReference type="Proteomes" id="UP001590950"/>
    </source>
</evidence>